<gene>
    <name evidence="6" type="ORF">CAL25_21805</name>
</gene>
<dbReference type="InterPro" id="IPR050950">
    <property type="entry name" value="HTH-type_LysR_regulators"/>
</dbReference>
<dbReference type="SUPFAM" id="SSF46785">
    <property type="entry name" value="Winged helix' DNA-binding domain"/>
    <property type="match status" value="1"/>
</dbReference>
<dbReference type="RefSeq" id="WP_094803779.1">
    <property type="nucleotide sequence ID" value="NZ_NEVP01000012.1"/>
</dbReference>
<comment type="caution">
    <text evidence="6">The sequence shown here is derived from an EMBL/GenBank/DDBJ whole genome shotgun (WGS) entry which is preliminary data.</text>
</comment>
<dbReference type="InterPro" id="IPR000847">
    <property type="entry name" value="LysR_HTH_N"/>
</dbReference>
<dbReference type="Gene3D" id="3.40.190.290">
    <property type="match status" value="1"/>
</dbReference>
<dbReference type="FunFam" id="1.10.10.10:FF:000001">
    <property type="entry name" value="LysR family transcriptional regulator"/>
    <property type="match status" value="1"/>
</dbReference>
<dbReference type="PANTHER" id="PTHR30419:SF8">
    <property type="entry name" value="NITROGEN ASSIMILATION TRANSCRIPTIONAL ACTIVATOR-RELATED"/>
    <property type="match status" value="1"/>
</dbReference>
<keyword evidence="7" id="KW-1185">Reference proteome</keyword>
<dbReference type="Pfam" id="PF00126">
    <property type="entry name" value="HTH_1"/>
    <property type="match status" value="1"/>
</dbReference>
<dbReference type="GO" id="GO:0003700">
    <property type="term" value="F:DNA-binding transcription factor activity"/>
    <property type="evidence" value="ECO:0007669"/>
    <property type="project" value="InterPro"/>
</dbReference>
<dbReference type="GO" id="GO:0003677">
    <property type="term" value="F:DNA binding"/>
    <property type="evidence" value="ECO:0007669"/>
    <property type="project" value="UniProtKB-KW"/>
</dbReference>
<organism evidence="6 7">
    <name type="scientific">Bordetella genomosp. 5</name>
    <dbReference type="NCBI Taxonomy" id="1395608"/>
    <lineage>
        <taxon>Bacteria</taxon>
        <taxon>Pseudomonadati</taxon>
        <taxon>Pseudomonadota</taxon>
        <taxon>Betaproteobacteria</taxon>
        <taxon>Burkholderiales</taxon>
        <taxon>Alcaligenaceae</taxon>
        <taxon>Bordetella</taxon>
    </lineage>
</organism>
<sequence>MISLSLRYFLEVARRGSVAAAAQTQHVAASAISRQISKLEDQLGVTLFERQARGMTLSEAGRQLAAYANAATLEAERVADELRERSTLGDVTLRIACTEGFAHRFIPQSMADFKQLHPQTRFHLHVDRPEAVNQRVLDGHSQMALRYTLATDERLRTELVSRAPVYAVMCRRHALASRRSVSVRDLRKLPLALGDRDTTVRQLFDVACANAGLHLEPSYVSNYSAAFLPLLPDSPIVALSGYLTLADKLEHAGLVALPFSNGEMQQRSVQVLTLAGSTLPALARVFLQFLEQRLRQAPPDLARRPRER</sequence>
<dbReference type="EMBL" id="NEVP01000012">
    <property type="protein sequence ID" value="OZI45857.1"/>
    <property type="molecule type" value="Genomic_DNA"/>
</dbReference>
<evidence type="ECO:0000256" key="2">
    <source>
        <dbReference type="ARBA" id="ARBA00023015"/>
    </source>
</evidence>
<dbReference type="InterPro" id="IPR036388">
    <property type="entry name" value="WH-like_DNA-bd_sf"/>
</dbReference>
<dbReference type="GO" id="GO:0005829">
    <property type="term" value="C:cytosol"/>
    <property type="evidence" value="ECO:0007669"/>
    <property type="project" value="TreeGrafter"/>
</dbReference>
<proteinExistence type="inferred from homology"/>
<accession>A0A261T988</accession>
<evidence type="ECO:0000313" key="7">
    <source>
        <dbReference type="Proteomes" id="UP000216913"/>
    </source>
</evidence>
<feature type="domain" description="HTH lysR-type" evidence="5">
    <location>
        <begin position="1"/>
        <end position="58"/>
    </location>
</feature>
<dbReference type="PROSITE" id="PS50931">
    <property type="entry name" value="HTH_LYSR"/>
    <property type="match status" value="1"/>
</dbReference>
<name>A0A261T988_9BORD</name>
<evidence type="ECO:0000259" key="5">
    <source>
        <dbReference type="PROSITE" id="PS50931"/>
    </source>
</evidence>
<reference evidence="6 7" key="1">
    <citation type="submission" date="2017-05" db="EMBL/GenBank/DDBJ databases">
        <title>Complete and WGS of Bordetella genogroups.</title>
        <authorList>
            <person name="Spilker T."/>
            <person name="LiPuma J."/>
        </authorList>
    </citation>
    <scope>NUCLEOTIDE SEQUENCE [LARGE SCALE GENOMIC DNA]</scope>
    <source>
        <strain evidence="6 7">AU10456</strain>
    </source>
</reference>
<dbReference type="SUPFAM" id="SSF53850">
    <property type="entry name" value="Periplasmic binding protein-like II"/>
    <property type="match status" value="1"/>
</dbReference>
<protein>
    <submittedName>
        <fullName evidence="6">LysR family transcriptional regulator</fullName>
    </submittedName>
</protein>
<dbReference type="InterPro" id="IPR036390">
    <property type="entry name" value="WH_DNA-bd_sf"/>
</dbReference>
<dbReference type="InterPro" id="IPR005119">
    <property type="entry name" value="LysR_subst-bd"/>
</dbReference>
<dbReference type="Proteomes" id="UP000216913">
    <property type="component" value="Unassembled WGS sequence"/>
</dbReference>
<dbReference type="Gene3D" id="1.10.10.10">
    <property type="entry name" value="Winged helix-like DNA-binding domain superfamily/Winged helix DNA-binding domain"/>
    <property type="match status" value="1"/>
</dbReference>
<dbReference type="Pfam" id="PF03466">
    <property type="entry name" value="LysR_substrate"/>
    <property type="match status" value="1"/>
</dbReference>
<evidence type="ECO:0000313" key="6">
    <source>
        <dbReference type="EMBL" id="OZI45857.1"/>
    </source>
</evidence>
<dbReference type="AlphaFoldDB" id="A0A261T988"/>
<comment type="similarity">
    <text evidence="1">Belongs to the LysR transcriptional regulatory family.</text>
</comment>
<evidence type="ECO:0000256" key="4">
    <source>
        <dbReference type="ARBA" id="ARBA00023163"/>
    </source>
</evidence>
<dbReference type="PRINTS" id="PR00039">
    <property type="entry name" value="HTHLYSR"/>
</dbReference>
<evidence type="ECO:0000256" key="3">
    <source>
        <dbReference type="ARBA" id="ARBA00023125"/>
    </source>
</evidence>
<keyword evidence="4" id="KW-0804">Transcription</keyword>
<dbReference type="OrthoDB" id="464481at2"/>
<keyword evidence="2" id="KW-0805">Transcription regulation</keyword>
<evidence type="ECO:0000256" key="1">
    <source>
        <dbReference type="ARBA" id="ARBA00009437"/>
    </source>
</evidence>
<dbReference type="PANTHER" id="PTHR30419">
    <property type="entry name" value="HTH-TYPE TRANSCRIPTIONAL REGULATOR YBHD"/>
    <property type="match status" value="1"/>
</dbReference>
<keyword evidence="3" id="KW-0238">DNA-binding</keyword>